<evidence type="ECO:0000256" key="1">
    <source>
        <dbReference type="SAM" id="MobiDB-lite"/>
    </source>
</evidence>
<protein>
    <submittedName>
        <fullName evidence="2">Uncharacterized protein</fullName>
    </submittedName>
</protein>
<keyword evidence="3" id="KW-1185">Reference proteome</keyword>
<gene>
    <name evidence="2" type="ORF">CERZMDRAFT_99190</name>
</gene>
<organism evidence="2 3">
    <name type="scientific">Cercospora zeae-maydis SCOH1-5</name>
    <dbReference type="NCBI Taxonomy" id="717836"/>
    <lineage>
        <taxon>Eukaryota</taxon>
        <taxon>Fungi</taxon>
        <taxon>Dikarya</taxon>
        <taxon>Ascomycota</taxon>
        <taxon>Pezizomycotina</taxon>
        <taxon>Dothideomycetes</taxon>
        <taxon>Dothideomycetidae</taxon>
        <taxon>Mycosphaerellales</taxon>
        <taxon>Mycosphaerellaceae</taxon>
        <taxon>Cercospora</taxon>
    </lineage>
</organism>
<evidence type="ECO:0000313" key="2">
    <source>
        <dbReference type="EMBL" id="KAF2210573.1"/>
    </source>
</evidence>
<reference evidence="2" key="1">
    <citation type="journal article" date="2020" name="Stud. Mycol.">
        <title>101 Dothideomycetes genomes: a test case for predicting lifestyles and emergence of pathogens.</title>
        <authorList>
            <person name="Haridas S."/>
            <person name="Albert R."/>
            <person name="Binder M."/>
            <person name="Bloem J."/>
            <person name="Labutti K."/>
            <person name="Salamov A."/>
            <person name="Andreopoulos B."/>
            <person name="Baker S."/>
            <person name="Barry K."/>
            <person name="Bills G."/>
            <person name="Bluhm B."/>
            <person name="Cannon C."/>
            <person name="Castanera R."/>
            <person name="Culley D."/>
            <person name="Daum C."/>
            <person name="Ezra D."/>
            <person name="Gonzalez J."/>
            <person name="Henrissat B."/>
            <person name="Kuo A."/>
            <person name="Liang C."/>
            <person name="Lipzen A."/>
            <person name="Lutzoni F."/>
            <person name="Magnuson J."/>
            <person name="Mondo S."/>
            <person name="Nolan M."/>
            <person name="Ohm R."/>
            <person name="Pangilinan J."/>
            <person name="Park H.-J."/>
            <person name="Ramirez L."/>
            <person name="Alfaro M."/>
            <person name="Sun H."/>
            <person name="Tritt A."/>
            <person name="Yoshinaga Y."/>
            <person name="Zwiers L.-H."/>
            <person name="Turgeon B."/>
            <person name="Goodwin S."/>
            <person name="Spatafora J."/>
            <person name="Crous P."/>
            <person name="Grigoriev I."/>
        </authorList>
    </citation>
    <scope>NUCLEOTIDE SEQUENCE</scope>
    <source>
        <strain evidence="2">SCOH1-5</strain>
    </source>
</reference>
<dbReference type="AlphaFoldDB" id="A0A6A6FB57"/>
<sequence length="252" mass="28536">MAPRTKPNRLHFNKPGTLRKACLRQYGNRENLTSEQILHGDSQKIGYRNLLQLLERMDPSDIVAQANRDRDEEDKISALLLRGRCRTALHKWASNSGAGASTKLGFLLNDRRERNRLEPLGTSWFPHNGSYTHELRQNLARMRERNPELVDPDQRAPWDPVDTSLPTAPYIDRWCDLSIYDGNRRKPPTAQQSHQGQPSQSQTPQSSNARARMVPEPAATAARPPLATAKTELPTTSFMTTLSGIAKKRPER</sequence>
<dbReference type="EMBL" id="ML992680">
    <property type="protein sequence ID" value="KAF2210573.1"/>
    <property type="molecule type" value="Genomic_DNA"/>
</dbReference>
<evidence type="ECO:0000313" key="3">
    <source>
        <dbReference type="Proteomes" id="UP000799539"/>
    </source>
</evidence>
<feature type="region of interest" description="Disordered" evidence="1">
    <location>
        <begin position="181"/>
        <end position="252"/>
    </location>
</feature>
<name>A0A6A6FB57_9PEZI</name>
<dbReference type="OrthoDB" id="3643905at2759"/>
<feature type="compositionally biased region" description="Polar residues" evidence="1">
    <location>
        <begin position="233"/>
        <end position="243"/>
    </location>
</feature>
<feature type="compositionally biased region" description="Low complexity" evidence="1">
    <location>
        <begin position="217"/>
        <end position="231"/>
    </location>
</feature>
<accession>A0A6A6FB57</accession>
<dbReference type="Proteomes" id="UP000799539">
    <property type="component" value="Unassembled WGS sequence"/>
</dbReference>
<proteinExistence type="predicted"/>
<feature type="compositionally biased region" description="Low complexity" evidence="1">
    <location>
        <begin position="191"/>
        <end position="207"/>
    </location>
</feature>